<dbReference type="GO" id="GO:0005783">
    <property type="term" value="C:endoplasmic reticulum"/>
    <property type="evidence" value="ECO:0007669"/>
    <property type="project" value="TreeGrafter"/>
</dbReference>
<keyword evidence="4" id="KW-1185">Reference proteome</keyword>
<dbReference type="InterPro" id="IPR021852">
    <property type="entry name" value="DUF3456"/>
</dbReference>
<evidence type="ECO:0000313" key="4">
    <source>
        <dbReference type="Proteomes" id="UP000011518"/>
    </source>
</evidence>
<dbReference type="eggNOG" id="KOG3782">
    <property type="taxonomic scope" value="Eukaryota"/>
</dbReference>
<protein>
    <submittedName>
        <fullName evidence="3">Protein canopy like protein 1</fullName>
    </submittedName>
</protein>
<dbReference type="Proteomes" id="UP000011518">
    <property type="component" value="Unassembled WGS sequence"/>
</dbReference>
<evidence type="ECO:0000313" key="3">
    <source>
        <dbReference type="EMBL" id="ELW69785.1"/>
    </source>
</evidence>
<proteinExistence type="inferred from homology"/>
<name>L9L3M3_TUPCH</name>
<organism evidence="3 4">
    <name type="scientific">Tupaia chinensis</name>
    <name type="common">Chinese tree shrew</name>
    <name type="synonym">Tupaia belangeri chinensis</name>
    <dbReference type="NCBI Taxonomy" id="246437"/>
    <lineage>
        <taxon>Eukaryota</taxon>
        <taxon>Metazoa</taxon>
        <taxon>Chordata</taxon>
        <taxon>Craniata</taxon>
        <taxon>Vertebrata</taxon>
        <taxon>Euteleostomi</taxon>
        <taxon>Mammalia</taxon>
        <taxon>Eutheria</taxon>
        <taxon>Euarchontoglires</taxon>
        <taxon>Scandentia</taxon>
        <taxon>Tupaiidae</taxon>
        <taxon>Tupaia</taxon>
    </lineage>
</organism>
<feature type="domain" description="DUF3456" evidence="2">
    <location>
        <begin position="137"/>
        <end position="242"/>
    </location>
</feature>
<dbReference type="AlphaFoldDB" id="L9L3M3"/>
<dbReference type="PANTHER" id="PTHR13341:SF4">
    <property type="entry name" value="CANOPY FGF SIGNALING REGULATOR 1"/>
    <property type="match status" value="1"/>
</dbReference>
<dbReference type="EMBL" id="KB320521">
    <property type="protein sequence ID" value="ELW69785.1"/>
    <property type="molecule type" value="Genomic_DNA"/>
</dbReference>
<comment type="similarity">
    <text evidence="1">Belongs to the canopy family.</text>
</comment>
<gene>
    <name evidence="3" type="ORF">TREES_T100017630</name>
</gene>
<evidence type="ECO:0000256" key="1">
    <source>
        <dbReference type="ARBA" id="ARBA00007285"/>
    </source>
</evidence>
<dbReference type="InterPro" id="IPR042415">
    <property type="entry name" value="CNPY"/>
</dbReference>
<accession>L9L3M3</accession>
<dbReference type="InParanoid" id="L9L3M3"/>
<sequence>MGSWASGPDSGRLHLTAILDGLSLLRLSGSLMAGPILRFWAWRAPWEMQANGEVAGDTSPLIACRALMDELEYDITKARQKKTKVGSFRINPDGTQERRKDMGALGLQRVCAPPPRRPVCTRSRLADASPAHPGPSHGRIPLAQSEAFLTDLLDNVCERMNDYKLEEDPVTKEKNFKRFAPRKGDEIYKEFKKFFFYSDAYRPLKFACETIIEEHEDDIFALLTQEAHSLADKLCTEKSDLCSASTNHTEL</sequence>
<dbReference type="Pfam" id="PF11938">
    <property type="entry name" value="DUF3456"/>
    <property type="match status" value="2"/>
</dbReference>
<reference evidence="4" key="1">
    <citation type="submission" date="2012-07" db="EMBL/GenBank/DDBJ databases">
        <title>Genome of the Chinese tree shrew, a rising model animal genetically related to primates.</title>
        <authorList>
            <person name="Zhang G."/>
            <person name="Fan Y."/>
            <person name="Yao Y."/>
            <person name="Huang Z."/>
        </authorList>
    </citation>
    <scope>NUCLEOTIDE SEQUENCE [LARGE SCALE GENOMIC DNA]</scope>
</reference>
<dbReference type="PANTHER" id="PTHR13341">
    <property type="entry name" value="MIR-INTERACTING SAPOSIN-LIKE PROTEIN"/>
    <property type="match status" value="1"/>
</dbReference>
<reference evidence="4" key="2">
    <citation type="journal article" date="2013" name="Nat. Commun.">
        <title>Genome of the Chinese tree shrew.</title>
        <authorList>
            <person name="Fan Y."/>
            <person name="Huang Z.Y."/>
            <person name="Cao C.C."/>
            <person name="Chen C.S."/>
            <person name="Chen Y.X."/>
            <person name="Fan D.D."/>
            <person name="He J."/>
            <person name="Hou H.L."/>
            <person name="Hu L."/>
            <person name="Hu X.T."/>
            <person name="Jiang X.T."/>
            <person name="Lai R."/>
            <person name="Lang Y.S."/>
            <person name="Liang B."/>
            <person name="Liao S.G."/>
            <person name="Mu D."/>
            <person name="Ma Y.Y."/>
            <person name="Niu Y.Y."/>
            <person name="Sun X.Q."/>
            <person name="Xia J.Q."/>
            <person name="Xiao J."/>
            <person name="Xiong Z.Q."/>
            <person name="Xu L."/>
            <person name="Yang L."/>
            <person name="Zhang Y."/>
            <person name="Zhao W."/>
            <person name="Zhao X.D."/>
            <person name="Zheng Y.T."/>
            <person name="Zhou J.M."/>
            <person name="Zhu Y.B."/>
            <person name="Zhang G.J."/>
            <person name="Wang J."/>
            <person name="Yao Y.G."/>
        </authorList>
    </citation>
    <scope>NUCLEOTIDE SEQUENCE [LARGE SCALE GENOMIC DNA]</scope>
</reference>
<evidence type="ECO:0000259" key="2">
    <source>
        <dbReference type="Pfam" id="PF11938"/>
    </source>
</evidence>
<feature type="domain" description="DUF3456" evidence="2">
    <location>
        <begin position="63"/>
        <end position="100"/>
    </location>
</feature>